<accession>A0A5B7FQL1</accession>
<comment type="caution">
    <text evidence="2">The sequence shown here is derived from an EMBL/GenBank/DDBJ whole genome shotgun (WGS) entry which is preliminary data.</text>
</comment>
<gene>
    <name evidence="2" type="ORF">E2C01_041377</name>
</gene>
<name>A0A5B7FQL1_PORTR</name>
<reference evidence="2 3" key="1">
    <citation type="submission" date="2019-05" db="EMBL/GenBank/DDBJ databases">
        <title>Another draft genome of Portunus trituberculatus and its Hox gene families provides insights of decapod evolution.</title>
        <authorList>
            <person name="Jeong J.-H."/>
            <person name="Song I."/>
            <person name="Kim S."/>
            <person name="Choi T."/>
            <person name="Kim D."/>
            <person name="Ryu S."/>
            <person name="Kim W."/>
        </authorList>
    </citation>
    <scope>NUCLEOTIDE SEQUENCE [LARGE SCALE GENOMIC DNA]</scope>
    <source>
        <tissue evidence="2">Muscle</tissue>
    </source>
</reference>
<dbReference type="EMBL" id="VSRR010007837">
    <property type="protein sequence ID" value="MPC47627.1"/>
    <property type="molecule type" value="Genomic_DNA"/>
</dbReference>
<evidence type="ECO:0000313" key="2">
    <source>
        <dbReference type="EMBL" id="MPC47627.1"/>
    </source>
</evidence>
<proteinExistence type="predicted"/>
<evidence type="ECO:0000256" key="1">
    <source>
        <dbReference type="SAM" id="MobiDB-lite"/>
    </source>
</evidence>
<feature type="region of interest" description="Disordered" evidence="1">
    <location>
        <begin position="1"/>
        <end position="63"/>
    </location>
</feature>
<dbReference type="Proteomes" id="UP000324222">
    <property type="component" value="Unassembled WGS sequence"/>
</dbReference>
<protein>
    <submittedName>
        <fullName evidence="2">Uncharacterized protein</fullName>
    </submittedName>
</protein>
<feature type="compositionally biased region" description="Basic and acidic residues" evidence="1">
    <location>
        <begin position="52"/>
        <end position="63"/>
    </location>
</feature>
<dbReference type="AlphaFoldDB" id="A0A5B7FQL1"/>
<evidence type="ECO:0000313" key="3">
    <source>
        <dbReference type="Proteomes" id="UP000324222"/>
    </source>
</evidence>
<keyword evidence="3" id="KW-1185">Reference proteome</keyword>
<organism evidence="2 3">
    <name type="scientific">Portunus trituberculatus</name>
    <name type="common">Swimming crab</name>
    <name type="synonym">Neptunus trituberculatus</name>
    <dbReference type="NCBI Taxonomy" id="210409"/>
    <lineage>
        <taxon>Eukaryota</taxon>
        <taxon>Metazoa</taxon>
        <taxon>Ecdysozoa</taxon>
        <taxon>Arthropoda</taxon>
        <taxon>Crustacea</taxon>
        <taxon>Multicrustacea</taxon>
        <taxon>Malacostraca</taxon>
        <taxon>Eumalacostraca</taxon>
        <taxon>Eucarida</taxon>
        <taxon>Decapoda</taxon>
        <taxon>Pleocyemata</taxon>
        <taxon>Brachyura</taxon>
        <taxon>Eubrachyura</taxon>
        <taxon>Portunoidea</taxon>
        <taxon>Portunidae</taxon>
        <taxon>Portuninae</taxon>
        <taxon>Portunus</taxon>
    </lineage>
</organism>
<sequence>MLDIHLAGLDEGTYGSRVHPHTRRTSLEHNNSEKYVPPHSTGSMRVGPDASDEPHKEEDKEEN</sequence>